<accession>A0A5N4CEN5</accession>
<evidence type="ECO:0000256" key="4">
    <source>
        <dbReference type="ARBA" id="ARBA00022485"/>
    </source>
</evidence>
<comment type="caution">
    <text evidence="12">The sequence shown here is derived from an EMBL/GenBank/DDBJ whole genome shotgun (WGS) entry which is preliminary data.</text>
</comment>
<evidence type="ECO:0000313" key="12">
    <source>
        <dbReference type="EMBL" id="KAB1257413.1"/>
    </source>
</evidence>
<feature type="domain" description="Aconitase A/isopropylmalate dehydratase small subunit swivel" evidence="11">
    <location>
        <begin position="884"/>
        <end position="1010"/>
    </location>
</feature>
<feature type="domain" description="Aconitase/3-isopropylmalate dehydratase large subunit alpha/beta/alpha" evidence="10">
    <location>
        <begin position="361"/>
        <end position="755"/>
    </location>
</feature>
<dbReference type="InterPro" id="IPR015928">
    <property type="entry name" value="Aconitase/3IPM_dehydase_swvl"/>
</dbReference>
<reference evidence="12 13" key="1">
    <citation type="journal article" date="2019" name="Mol. Ecol. Resour.">
        <title>Improving Illumina assemblies with Hi-C and long reads: an example with the North African dromedary.</title>
        <authorList>
            <person name="Elbers J.P."/>
            <person name="Rogers M.F."/>
            <person name="Perelman P.L."/>
            <person name="Proskuryakova A.A."/>
            <person name="Serdyukova N.A."/>
            <person name="Johnson W.E."/>
            <person name="Horin P."/>
            <person name="Corander J."/>
            <person name="Murphy D."/>
            <person name="Burger P.A."/>
        </authorList>
    </citation>
    <scope>NUCLEOTIDE SEQUENCE [LARGE SCALE GENOMIC DNA]</scope>
    <source>
        <strain evidence="12">Drom800</strain>
        <tissue evidence="12">Blood</tissue>
    </source>
</reference>
<proteinExistence type="inferred from homology"/>
<dbReference type="FunFam" id="3.20.19.10:FF:000005">
    <property type="entry name" value="Iron-responsive element-binding protein 2"/>
    <property type="match status" value="1"/>
</dbReference>
<dbReference type="InterPro" id="IPR018136">
    <property type="entry name" value="Aconitase_4Fe-4S_BS"/>
</dbReference>
<dbReference type="InterPro" id="IPR006249">
    <property type="entry name" value="Aconitase/IRP2"/>
</dbReference>
<dbReference type="NCBIfam" id="TIGR01341">
    <property type="entry name" value="aconitase_1"/>
    <property type="match status" value="1"/>
</dbReference>
<keyword evidence="13" id="KW-1185">Reference proteome</keyword>
<evidence type="ECO:0000256" key="8">
    <source>
        <dbReference type="ARBA" id="ARBA00023004"/>
    </source>
</evidence>
<dbReference type="InterPro" id="IPR001030">
    <property type="entry name" value="Acoase/IPM_deHydtase_lsu_aba"/>
</dbReference>
<dbReference type="GO" id="GO:0030350">
    <property type="term" value="F:iron-responsive element binding"/>
    <property type="evidence" value="ECO:0007669"/>
    <property type="project" value="UniProtKB-ARBA"/>
</dbReference>
<dbReference type="FunFam" id="3.30.499.10:FF:000012">
    <property type="entry name" value="Iron-responsive element binding protein 2"/>
    <property type="match status" value="1"/>
</dbReference>
<evidence type="ECO:0000256" key="9">
    <source>
        <dbReference type="ARBA" id="ARBA00023014"/>
    </source>
</evidence>
<dbReference type="NCBIfam" id="NF006757">
    <property type="entry name" value="PRK09277.1"/>
    <property type="match status" value="1"/>
</dbReference>
<dbReference type="PANTHER" id="PTHR11670">
    <property type="entry name" value="ACONITASE/IRON-RESPONSIVE ELEMENT FAMILY MEMBER"/>
    <property type="match status" value="1"/>
</dbReference>
<dbReference type="EMBL" id="JWIN03000027">
    <property type="protein sequence ID" value="KAB1257413.1"/>
    <property type="molecule type" value="Genomic_DNA"/>
</dbReference>
<keyword evidence="9" id="KW-0411">Iron-sulfur</keyword>
<evidence type="ECO:0000256" key="5">
    <source>
        <dbReference type="ARBA" id="ARBA00022490"/>
    </source>
</evidence>
<dbReference type="SUPFAM" id="SSF52016">
    <property type="entry name" value="LeuD/IlvD-like"/>
    <property type="match status" value="1"/>
</dbReference>
<dbReference type="Proteomes" id="UP000299084">
    <property type="component" value="Unassembled WGS sequence"/>
</dbReference>
<dbReference type="InterPro" id="IPR044137">
    <property type="entry name" value="AcnA_IRP_Swivel"/>
</dbReference>
<dbReference type="InterPro" id="IPR000573">
    <property type="entry name" value="AconitaseA/IPMdHydase_ssu_swvl"/>
</dbReference>
<evidence type="ECO:0000259" key="10">
    <source>
        <dbReference type="Pfam" id="PF00330"/>
    </source>
</evidence>
<dbReference type="CDD" id="cd01580">
    <property type="entry name" value="AcnA_IRP_Swivel"/>
    <property type="match status" value="1"/>
</dbReference>
<keyword evidence="8" id="KW-0408">Iron</keyword>
<comment type="cofactor">
    <cofactor evidence="1">
        <name>[4Fe-4S] cluster</name>
        <dbReference type="ChEBI" id="CHEBI:49883"/>
    </cofactor>
</comment>
<protein>
    <submittedName>
        <fullName evidence="12">Iron-responsive element-binding protein 2</fullName>
    </submittedName>
</protein>
<evidence type="ECO:0000256" key="6">
    <source>
        <dbReference type="ARBA" id="ARBA00022723"/>
    </source>
</evidence>
<evidence type="ECO:0000256" key="1">
    <source>
        <dbReference type="ARBA" id="ARBA00001966"/>
    </source>
</evidence>
<gene>
    <name evidence="12" type="ORF">Cadr_000026212</name>
</gene>
<dbReference type="Gene3D" id="6.10.190.10">
    <property type="match status" value="1"/>
</dbReference>
<comment type="subcellular location">
    <subcellularLocation>
        <location evidence="2">Cytoplasm</location>
    </subcellularLocation>
</comment>
<organism evidence="12 13">
    <name type="scientific">Camelus dromedarius</name>
    <name type="common">Dromedary</name>
    <name type="synonym">Arabian camel</name>
    <dbReference type="NCBI Taxonomy" id="9838"/>
    <lineage>
        <taxon>Eukaryota</taxon>
        <taxon>Metazoa</taxon>
        <taxon>Chordata</taxon>
        <taxon>Craniata</taxon>
        <taxon>Vertebrata</taxon>
        <taxon>Euteleostomi</taxon>
        <taxon>Mammalia</taxon>
        <taxon>Eutheria</taxon>
        <taxon>Laurasiatheria</taxon>
        <taxon>Artiodactyla</taxon>
        <taxon>Tylopoda</taxon>
        <taxon>Camelidae</taxon>
        <taxon>Camelus</taxon>
    </lineage>
</organism>
<dbReference type="Pfam" id="PF00330">
    <property type="entry name" value="Aconitase"/>
    <property type="match status" value="2"/>
</dbReference>
<dbReference type="InterPro" id="IPR036008">
    <property type="entry name" value="Aconitase_4Fe-4S_dom"/>
</dbReference>
<dbReference type="InterPro" id="IPR015931">
    <property type="entry name" value="Acnase/IPM_dHydase_lsu_aba_1/3"/>
</dbReference>
<evidence type="ECO:0000259" key="11">
    <source>
        <dbReference type="Pfam" id="PF00694"/>
    </source>
</evidence>
<name>A0A5N4CEN5_CAMDR</name>
<keyword evidence="4" id="KW-0004">4Fe-4S</keyword>
<keyword evidence="7" id="KW-0694">RNA-binding</keyword>
<keyword evidence="6" id="KW-0479">Metal-binding</keyword>
<comment type="similarity">
    <text evidence="3">Belongs to the aconitase/IPM isomerase family.</text>
</comment>
<dbReference type="Gene3D" id="3.20.19.10">
    <property type="entry name" value="Aconitase, domain 4"/>
    <property type="match status" value="1"/>
</dbReference>
<dbReference type="GO" id="GO:0046872">
    <property type="term" value="F:metal ion binding"/>
    <property type="evidence" value="ECO:0007669"/>
    <property type="project" value="UniProtKB-KW"/>
</dbReference>
<dbReference type="PROSITE" id="PS01244">
    <property type="entry name" value="ACONITASE_2"/>
    <property type="match status" value="1"/>
</dbReference>
<dbReference type="SUPFAM" id="SSF53732">
    <property type="entry name" value="Aconitase iron-sulfur domain"/>
    <property type="match status" value="2"/>
</dbReference>
<evidence type="ECO:0000256" key="3">
    <source>
        <dbReference type="ARBA" id="ARBA00007185"/>
    </source>
</evidence>
<dbReference type="PROSITE" id="PS00450">
    <property type="entry name" value="ACONITASE_1"/>
    <property type="match status" value="1"/>
</dbReference>
<sequence length="1079" mass="117422">MTVVAWTGYGGGGGRSRQMQKLYERGVKYGVEMLWQKHLDGYDYSLLIVIFSLESDVLPYSIRVLLEAAVRNCDGFLMKKEDVMNILDWKTKQSNVEVPFFPARVLLQDFTGIPAMVDFAAMREAVKTLGGDPKKVHPACPTDLTVDHSLQIDFNKCAIQNAPNPGGGDLQKAGKLSPLRVQPKKLLCRGQTTCRGSCDSGELGRNSGKFSSQIENTPILCPFHLQPVPEPETVLKNQEVEFGRNRERLQFFKWSSRVFKNVAVIPPGTGMAHQVNLEYLSRVVFEEKDFLFPDSVVGTDSHITMVNGVGILGWGVGGIETEAVMLGLPVSLTLPEVVGCELTGSSNPFVTSIDVVLGITKWSSRVFKNVAVIPPGTGMAHQVNLEYLSRVVFEEKDFLFPDSVVGTDSHITMVNGVGILGWGVGGIETEAVMLGLPVSLTLPEVVGCELTGSSNPFVTSIDVVLGITKHLRQVGVAGKFVEFFGSGVSQLSIVDRTTIANMCPEYGAILSFFPVDNVTLKHLEHTGIEEPPDKTVWEPVLYLKNKKHVIKINLNSIVPSVSGPKRPQDRVAVTDMKSDFRACLNEKVGFKGFQIAAEKQNDVVSIHYEGSEYKLAHGSVVIAAVISCTNNCNPSVMLAAGLLAKKAVEAGLRVKPYIRTSLSPGSGMVTHYLSSSGVLPYLSKLGFEIVGYGCSTCVGNTAPLSEAVLNAVKQGDLVTCGVLSGSKNFEGRLCDCVRANYLASPPLVVAYAIAGTVNIDFQTEPLGTDSTGKNIYLHDIWPSREEVHQIEEEHVVLSMFKALKEKIEMGNKRWSSLEAPDSVLFPWDLKSTYIRCPSFFDKLTKEPVALQPIENAHVLLYLGDSVTTDHISPAGSIARSSAAAKYLTNRGLTPREFNSYGARRGNDAVMTRGTFANIKLFNKFIGKPAPKTVHFPSGQTLDVFEAAELYQKEGIPLIILAGKKYGSGNSRDWAAKGPYLLGVKAVLAESYEKIHKDHLIGIGIAPLQFLPGENADSLGLSGRETFSLTFPEELSPGVTLNIKTSTGKVFSVIASFENDVEITLYKHGGLLNFVARKFS</sequence>
<dbReference type="Pfam" id="PF00694">
    <property type="entry name" value="Aconitase_C"/>
    <property type="match status" value="1"/>
</dbReference>
<dbReference type="GO" id="GO:0005737">
    <property type="term" value="C:cytoplasm"/>
    <property type="evidence" value="ECO:0007669"/>
    <property type="project" value="UniProtKB-SubCell"/>
</dbReference>
<dbReference type="FunFam" id="3.30.499.10:FF:000005">
    <property type="entry name" value="cytoplasmic aconitate hydratase"/>
    <property type="match status" value="1"/>
</dbReference>
<dbReference type="AlphaFoldDB" id="A0A5N4CEN5"/>
<evidence type="ECO:0000313" key="13">
    <source>
        <dbReference type="Proteomes" id="UP000299084"/>
    </source>
</evidence>
<dbReference type="Gene3D" id="3.30.499.10">
    <property type="entry name" value="Aconitase, domain 3"/>
    <property type="match status" value="4"/>
</dbReference>
<feature type="domain" description="Aconitase/3-isopropylmalate dehydratase large subunit alpha/beta/alpha" evidence="10">
    <location>
        <begin position="90"/>
        <end position="151"/>
    </location>
</feature>
<evidence type="ECO:0000256" key="7">
    <source>
        <dbReference type="ARBA" id="ARBA00022884"/>
    </source>
</evidence>
<keyword evidence="5" id="KW-0963">Cytoplasm</keyword>
<dbReference type="PRINTS" id="PR00415">
    <property type="entry name" value="ACONITASE"/>
</dbReference>
<dbReference type="GO" id="GO:0051539">
    <property type="term" value="F:4 iron, 4 sulfur cluster binding"/>
    <property type="evidence" value="ECO:0007669"/>
    <property type="project" value="UniProtKB-KW"/>
</dbReference>
<evidence type="ECO:0000256" key="2">
    <source>
        <dbReference type="ARBA" id="ARBA00004496"/>
    </source>
</evidence>